<sequence>MAEKTNVTGDHEPGKTVIFLDIIIPLSLQLSSIDRFNVFSRFHYLQPIEVKDDDIFGVDFLGFHGPAAKLRPQLALGDPESPPEKEPVQDILAHRLWLSFFIDRFEHEAERLDVWAMSVPLPGSKEIITPWKPKINPEKWIEHARTVFDVDPWIAFSLGARFPTNSPLKMELTHLVQVGCGVTAGWCICLSVTTMGFIHVYKTTYYLLDPLQKDLDAFTATIVVSIALSFIPASLVVAIMKSRLRAMVARDEFGRRRNKATIIVQVDLE</sequence>
<evidence type="ECO:0000256" key="1">
    <source>
        <dbReference type="ARBA" id="ARBA00006209"/>
    </source>
</evidence>
<evidence type="ECO:0000313" key="4">
    <source>
        <dbReference type="EMBL" id="CAI9298584.1"/>
    </source>
</evidence>
<dbReference type="EMBL" id="OX465084">
    <property type="protein sequence ID" value="CAI9298584.1"/>
    <property type="molecule type" value="Genomic_DNA"/>
</dbReference>
<organism evidence="4 5">
    <name type="scientific">Lactuca saligna</name>
    <name type="common">Willowleaf lettuce</name>
    <dbReference type="NCBI Taxonomy" id="75948"/>
    <lineage>
        <taxon>Eukaryota</taxon>
        <taxon>Viridiplantae</taxon>
        <taxon>Streptophyta</taxon>
        <taxon>Embryophyta</taxon>
        <taxon>Tracheophyta</taxon>
        <taxon>Spermatophyta</taxon>
        <taxon>Magnoliopsida</taxon>
        <taxon>eudicotyledons</taxon>
        <taxon>Gunneridae</taxon>
        <taxon>Pentapetalae</taxon>
        <taxon>asterids</taxon>
        <taxon>campanulids</taxon>
        <taxon>Asterales</taxon>
        <taxon>Asteraceae</taxon>
        <taxon>Cichorioideae</taxon>
        <taxon>Cichorieae</taxon>
        <taxon>Lactucinae</taxon>
        <taxon>Lactuca</taxon>
    </lineage>
</organism>
<keyword evidence="2" id="KW-0472">Membrane</keyword>
<dbReference type="InterPro" id="IPR045495">
    <property type="entry name" value="PI4K_N"/>
</dbReference>
<feature type="transmembrane region" description="Helical" evidence="2">
    <location>
        <begin position="175"/>
        <end position="198"/>
    </location>
</feature>
<comment type="similarity">
    <text evidence="1">Belongs to the PI3/PI4-kinase family. Type III PI4K subfamily.</text>
</comment>
<name>A0AA36EJR5_LACSI</name>
<keyword evidence="2" id="KW-0812">Transmembrane</keyword>
<accession>A0AA36EJR5</accession>
<dbReference type="Proteomes" id="UP001177003">
    <property type="component" value="Chromosome 8"/>
</dbReference>
<proteinExistence type="inferred from homology"/>
<dbReference type="AlphaFoldDB" id="A0AA36EJR5"/>
<protein>
    <recommendedName>
        <fullName evidence="3">PI4-kinase N-terminal domain-containing protein</fullName>
    </recommendedName>
</protein>
<evidence type="ECO:0000256" key="2">
    <source>
        <dbReference type="SAM" id="Phobius"/>
    </source>
</evidence>
<evidence type="ECO:0000259" key="3">
    <source>
        <dbReference type="Pfam" id="PF19274"/>
    </source>
</evidence>
<feature type="domain" description="PI4-kinase N-terminal" evidence="3">
    <location>
        <begin position="63"/>
        <end position="106"/>
    </location>
</feature>
<keyword evidence="2" id="KW-1133">Transmembrane helix</keyword>
<evidence type="ECO:0000313" key="5">
    <source>
        <dbReference type="Proteomes" id="UP001177003"/>
    </source>
</evidence>
<dbReference type="Pfam" id="PF19274">
    <property type="entry name" value="PI4K_N"/>
    <property type="match status" value="1"/>
</dbReference>
<keyword evidence="5" id="KW-1185">Reference proteome</keyword>
<feature type="transmembrane region" description="Helical" evidence="2">
    <location>
        <begin position="218"/>
        <end position="240"/>
    </location>
</feature>
<gene>
    <name evidence="4" type="ORF">LSALG_LOCUS37341</name>
</gene>
<reference evidence="4" key="1">
    <citation type="submission" date="2023-04" db="EMBL/GenBank/DDBJ databases">
        <authorList>
            <person name="Vijverberg K."/>
            <person name="Xiong W."/>
            <person name="Schranz E."/>
        </authorList>
    </citation>
    <scope>NUCLEOTIDE SEQUENCE</scope>
</reference>